<gene>
    <name evidence="1" type="ORF">O53_3618</name>
</gene>
<protein>
    <submittedName>
        <fullName evidence="1">Uncharacterized protein</fullName>
    </submittedName>
</protein>
<comment type="caution">
    <text evidence="1">The sequence shown here is derived from an EMBL/GenBank/DDBJ whole genome shotgun (WGS) entry which is preliminary data.</text>
</comment>
<dbReference type="Proteomes" id="UP000010932">
    <property type="component" value="Unassembled WGS sequence"/>
</dbReference>
<proteinExistence type="predicted"/>
<name>L7E801_MICAE</name>
<evidence type="ECO:0000313" key="1">
    <source>
        <dbReference type="EMBL" id="ELP54793.1"/>
    </source>
</evidence>
<dbReference type="PATRIC" id="fig|1134457.3.peg.3053"/>
<organism evidence="1 2">
    <name type="scientific">Microcystis aeruginosa TAIHU98</name>
    <dbReference type="NCBI Taxonomy" id="1134457"/>
    <lineage>
        <taxon>Bacteria</taxon>
        <taxon>Bacillati</taxon>
        <taxon>Cyanobacteriota</taxon>
        <taxon>Cyanophyceae</taxon>
        <taxon>Oscillatoriophycideae</taxon>
        <taxon>Chroococcales</taxon>
        <taxon>Microcystaceae</taxon>
        <taxon>Microcystis</taxon>
    </lineage>
</organism>
<reference evidence="1 2" key="1">
    <citation type="journal article" date="2013" name="Genome Announc.">
        <title>Whole-Genome Sequence of Microcystis aeruginosa TAIHU98, a Nontoxic Bloom-Forming Strain Isolated from Taihu Lake, China.</title>
        <authorList>
            <person name="Yang C."/>
            <person name="Zhang W."/>
            <person name="Ren M."/>
            <person name="Song L."/>
            <person name="Li T."/>
            <person name="Zhao J."/>
        </authorList>
    </citation>
    <scope>NUCLEOTIDE SEQUENCE [LARGE SCALE GENOMIC DNA]</scope>
    <source>
        <strain evidence="1 2">TAIHU98</strain>
    </source>
</reference>
<sequence>MKGLILQEEEKITVPIPNLFLNFQGDRLFVCSNGFSHNQS</sequence>
<accession>L7E801</accession>
<dbReference type="AlphaFoldDB" id="L7E801"/>
<evidence type="ECO:0000313" key="2">
    <source>
        <dbReference type="Proteomes" id="UP000010932"/>
    </source>
</evidence>
<dbReference type="EMBL" id="ANKQ01000002">
    <property type="protein sequence ID" value="ELP54793.1"/>
    <property type="molecule type" value="Genomic_DNA"/>
</dbReference>